<dbReference type="InterPro" id="IPR015943">
    <property type="entry name" value="WD40/YVTN_repeat-like_dom_sf"/>
</dbReference>
<name>A0A8J7DXJ3_9CYAN</name>
<gene>
    <name evidence="1" type="ORF">IQ249_14000</name>
</gene>
<protein>
    <submittedName>
        <fullName evidence="1">Uncharacterized protein</fullName>
    </submittedName>
</protein>
<comment type="caution">
    <text evidence="1">The sequence shown here is derived from an EMBL/GenBank/DDBJ whole genome shotgun (WGS) entry which is preliminary data.</text>
</comment>
<reference evidence="1" key="1">
    <citation type="submission" date="2020-10" db="EMBL/GenBank/DDBJ databases">
        <authorList>
            <person name="Castelo-Branco R."/>
            <person name="Eusebio N."/>
            <person name="Adriana R."/>
            <person name="Vieira A."/>
            <person name="Brugerolle De Fraissinette N."/>
            <person name="Rezende De Castro R."/>
            <person name="Schneider M.P."/>
            <person name="Vasconcelos V."/>
            <person name="Leao P.N."/>
        </authorList>
    </citation>
    <scope>NUCLEOTIDE SEQUENCE</scope>
    <source>
        <strain evidence="1">LEGE 07157</strain>
    </source>
</reference>
<evidence type="ECO:0000313" key="2">
    <source>
        <dbReference type="Proteomes" id="UP000654482"/>
    </source>
</evidence>
<keyword evidence="2" id="KW-1185">Reference proteome</keyword>
<organism evidence="1 2">
    <name type="scientific">Lusitaniella coriacea LEGE 07157</name>
    <dbReference type="NCBI Taxonomy" id="945747"/>
    <lineage>
        <taxon>Bacteria</taxon>
        <taxon>Bacillati</taxon>
        <taxon>Cyanobacteriota</taxon>
        <taxon>Cyanophyceae</taxon>
        <taxon>Spirulinales</taxon>
        <taxon>Lusitaniellaceae</taxon>
        <taxon>Lusitaniella</taxon>
    </lineage>
</organism>
<accession>A0A8J7DXJ3</accession>
<evidence type="ECO:0000313" key="1">
    <source>
        <dbReference type="EMBL" id="MBE9117012.1"/>
    </source>
</evidence>
<dbReference type="InterPro" id="IPR036322">
    <property type="entry name" value="WD40_repeat_dom_sf"/>
</dbReference>
<dbReference type="EMBL" id="JADEWZ010000019">
    <property type="protein sequence ID" value="MBE9117012.1"/>
    <property type="molecule type" value="Genomic_DNA"/>
</dbReference>
<dbReference type="AlphaFoldDB" id="A0A8J7DXJ3"/>
<dbReference type="Gene3D" id="2.130.10.10">
    <property type="entry name" value="YVTN repeat-like/Quinoprotein amine dehydrogenase"/>
    <property type="match status" value="1"/>
</dbReference>
<dbReference type="Proteomes" id="UP000654482">
    <property type="component" value="Unassembled WGS sequence"/>
</dbReference>
<dbReference type="SUPFAM" id="SSF50978">
    <property type="entry name" value="WD40 repeat-like"/>
    <property type="match status" value="1"/>
</dbReference>
<proteinExistence type="predicted"/>
<dbReference type="PROSITE" id="PS51257">
    <property type="entry name" value="PROKAR_LIPOPROTEIN"/>
    <property type="match status" value="1"/>
</dbReference>
<sequence length="298" mass="34320">MSNQKYKLLAFFQAILQPLKPKNWLFLFLLLGCFLQIRNSTIQPQKAWAQSQKDTSMSEENASEERYQVIGNRQGKVTVKDARSGEIIRVFQMEEGVIVRETFVLDYDQIIAASQKDKTIFWNLETGQEIARLDQRVHSFSDDRSRFISFGSNGLLVSSYPELTTICQLSEEPSREGTKGLAQPEFSPNNRYLEVNWIFGKPAADEDYPVPGTTGIGGRLPGFRELFDLEVCRAFQGFPQMRNILYPGRFSSDSRYYFIEEAVFFFGDRLAEGTIQFNLKTYEAVQIPQLFDDERNSR</sequence>
<dbReference type="RefSeq" id="WP_194030096.1">
    <property type="nucleotide sequence ID" value="NZ_JADEWZ010000019.1"/>
</dbReference>